<keyword evidence="14" id="KW-1185">Reference proteome</keyword>
<sequence>MDLVFPYTKKRKDFGRHPNFTVTGPEMLVDIASNPAMQAHFTPVPLSTVAVQCAPEMSEHEANTESFSIASRGMLHKEGGWPKDIDPNEIDHLNMFRKKVERDDVYISAVKSLTGTTEELMKQNDAIDIAEHYFDDVVPDRSQDITQPRCLLTLKDPNKVKRSAAMISWHPDERGRIAVAYAVSQFQRQPGEMSPASYIWDLENPNMPITEMQPVSPLVSLQFNYKDTHIIVGGSYNGVIWPLAYESSPIEKCHRDPVYKVQWLQSKTAMELASVSTDGRVMWWDLRRMAEPTEVLDLVNKADGSMLGGVSLDYDPALGPSKFMVGTEQGLALLCNRKAKSAAEKIAQPFPGHYGPVYAIQRNPFHSRFFMTIGDWAARVWADDVRTPIVTMPFETQYLTTGCWSPTRPGVFFTAMRNGFMGIWDMAAQQKAVKDWKISDAAITSMEVHTGGSLLSAGSADGSVAVYELCEGLAVAQSNEKAAVQGVFEREAKREKNIEARVREQRLKEKQKPEVPVEIKTRPLTDKDTKEIEEDFLATIGPDEDHTPIPLE</sequence>
<keyword evidence="5" id="KW-0493">Microtubule</keyword>
<evidence type="ECO:0000313" key="13">
    <source>
        <dbReference type="EMBL" id="KAJ4458609.1"/>
    </source>
</evidence>
<evidence type="ECO:0000256" key="6">
    <source>
        <dbReference type="ARBA" id="ARBA00022737"/>
    </source>
</evidence>
<evidence type="ECO:0000256" key="2">
    <source>
        <dbReference type="ARBA" id="ARBA00011059"/>
    </source>
</evidence>
<keyword evidence="4" id="KW-0853">WD repeat</keyword>
<keyword evidence="6" id="KW-0677">Repeat</keyword>
<dbReference type="InterPro" id="IPR015943">
    <property type="entry name" value="WD40/YVTN_repeat-like_dom_sf"/>
</dbReference>
<evidence type="ECO:0000256" key="5">
    <source>
        <dbReference type="ARBA" id="ARBA00022701"/>
    </source>
</evidence>
<keyword evidence="8" id="KW-0969">Cilium</keyword>
<name>A0ABQ8UHD0_9EUKA</name>
<keyword evidence="3" id="KW-0963">Cytoplasm</keyword>
<comment type="subcellular location">
    <subcellularLocation>
        <location evidence="1">Cytoplasm</location>
        <location evidence="1">Cytoskeleton</location>
        <location evidence="1">Cilium axoneme</location>
    </subcellularLocation>
</comment>
<feature type="compositionally biased region" description="Basic and acidic residues" evidence="12">
    <location>
        <begin position="505"/>
        <end position="530"/>
    </location>
</feature>
<dbReference type="Proteomes" id="UP001141327">
    <property type="component" value="Unassembled WGS sequence"/>
</dbReference>
<dbReference type="PANTHER" id="PTHR12442">
    <property type="entry name" value="DYNEIN INTERMEDIATE CHAIN"/>
    <property type="match status" value="1"/>
</dbReference>
<comment type="similarity">
    <text evidence="2">Belongs to the dynein intermediate chain family.</text>
</comment>
<accession>A0ABQ8UHD0</accession>
<evidence type="ECO:0000256" key="8">
    <source>
        <dbReference type="ARBA" id="ARBA00023069"/>
    </source>
</evidence>
<organism evidence="13 14">
    <name type="scientific">Paratrimastix pyriformis</name>
    <dbReference type="NCBI Taxonomy" id="342808"/>
    <lineage>
        <taxon>Eukaryota</taxon>
        <taxon>Metamonada</taxon>
        <taxon>Preaxostyla</taxon>
        <taxon>Paratrimastigidae</taxon>
        <taxon>Paratrimastix</taxon>
    </lineage>
</organism>
<evidence type="ECO:0000256" key="7">
    <source>
        <dbReference type="ARBA" id="ARBA00023017"/>
    </source>
</evidence>
<evidence type="ECO:0000256" key="1">
    <source>
        <dbReference type="ARBA" id="ARBA00004430"/>
    </source>
</evidence>
<feature type="region of interest" description="Disordered" evidence="12">
    <location>
        <begin position="505"/>
        <end position="552"/>
    </location>
</feature>
<dbReference type="SUPFAM" id="SSF50978">
    <property type="entry name" value="WD40 repeat-like"/>
    <property type="match status" value="1"/>
</dbReference>
<dbReference type="SMART" id="SM00320">
    <property type="entry name" value="WD40"/>
    <property type="match status" value="4"/>
</dbReference>
<dbReference type="InterPro" id="IPR050687">
    <property type="entry name" value="Dynein_IC"/>
</dbReference>
<evidence type="ECO:0000256" key="12">
    <source>
        <dbReference type="SAM" id="MobiDB-lite"/>
    </source>
</evidence>
<keyword evidence="7" id="KW-0243">Dynein</keyword>
<dbReference type="Pfam" id="PF00400">
    <property type="entry name" value="WD40"/>
    <property type="match status" value="1"/>
</dbReference>
<evidence type="ECO:0000313" key="14">
    <source>
        <dbReference type="Proteomes" id="UP001141327"/>
    </source>
</evidence>
<comment type="caution">
    <text evidence="13">The sequence shown here is derived from an EMBL/GenBank/DDBJ whole genome shotgun (WGS) entry which is preliminary data.</text>
</comment>
<proteinExistence type="inferred from homology"/>
<evidence type="ECO:0000256" key="10">
    <source>
        <dbReference type="ARBA" id="ARBA00023212"/>
    </source>
</evidence>
<protein>
    <submittedName>
        <fullName evidence="13">Dynein intermediate chain 2</fullName>
    </submittedName>
</protein>
<dbReference type="InterPro" id="IPR001680">
    <property type="entry name" value="WD40_rpt"/>
</dbReference>
<evidence type="ECO:0000256" key="11">
    <source>
        <dbReference type="ARBA" id="ARBA00023273"/>
    </source>
</evidence>
<keyword evidence="10" id="KW-0206">Cytoskeleton</keyword>
<evidence type="ECO:0000256" key="3">
    <source>
        <dbReference type="ARBA" id="ARBA00022490"/>
    </source>
</evidence>
<dbReference type="EMBL" id="JAPMOS010000027">
    <property type="protein sequence ID" value="KAJ4458609.1"/>
    <property type="molecule type" value="Genomic_DNA"/>
</dbReference>
<keyword evidence="11" id="KW-0966">Cell projection</keyword>
<dbReference type="PANTHER" id="PTHR12442:SF7">
    <property type="entry name" value="DYNEIN AXONEMAL INTERMEDIATE CHAIN 2"/>
    <property type="match status" value="1"/>
</dbReference>
<reference evidence="13" key="1">
    <citation type="journal article" date="2022" name="bioRxiv">
        <title>Genomics of Preaxostyla Flagellates Illuminates Evolutionary Transitions and the Path Towards Mitochondrial Loss.</title>
        <authorList>
            <person name="Novak L.V.F."/>
            <person name="Treitli S.C."/>
            <person name="Pyrih J."/>
            <person name="Halakuc P."/>
            <person name="Pipaliya S.V."/>
            <person name="Vacek V."/>
            <person name="Brzon O."/>
            <person name="Soukal P."/>
            <person name="Eme L."/>
            <person name="Dacks J.B."/>
            <person name="Karnkowska A."/>
            <person name="Elias M."/>
            <person name="Hampl V."/>
        </authorList>
    </citation>
    <scope>NUCLEOTIDE SEQUENCE</scope>
    <source>
        <strain evidence="13">RCP-MX</strain>
    </source>
</reference>
<evidence type="ECO:0000256" key="4">
    <source>
        <dbReference type="ARBA" id="ARBA00022574"/>
    </source>
</evidence>
<gene>
    <name evidence="13" type="ORF">PAPYR_5578</name>
</gene>
<dbReference type="Gene3D" id="2.130.10.10">
    <property type="entry name" value="YVTN repeat-like/Quinoprotein amine dehydrogenase"/>
    <property type="match status" value="2"/>
</dbReference>
<feature type="compositionally biased region" description="Basic and acidic residues" evidence="12">
    <location>
        <begin position="543"/>
        <end position="552"/>
    </location>
</feature>
<keyword evidence="9" id="KW-0505">Motor protein</keyword>
<dbReference type="InterPro" id="IPR036322">
    <property type="entry name" value="WD40_repeat_dom_sf"/>
</dbReference>
<evidence type="ECO:0000256" key="9">
    <source>
        <dbReference type="ARBA" id="ARBA00023175"/>
    </source>
</evidence>